<dbReference type="InterPro" id="IPR013046">
    <property type="entry name" value="GpV/Gp45"/>
</dbReference>
<dbReference type="RefSeq" id="WP_141443737.1">
    <property type="nucleotide sequence ID" value="NZ_CP038231.1"/>
</dbReference>
<dbReference type="OrthoDB" id="4931325at2"/>
<sequence>MSGPLGADAHTHRVLGEHDRQIASMARLGVVAAVQGLCARVAIGSLLTDWLYTLTPRAAQGAVWWQPSVGEQVVVLALHGDVSQGVILGSIWQDKYPPPAQGAVWGKRFSDGTLLTYDPQSHALTLEGGQSPLAIHVKNATLKAESLTLNAPSVHCTGSMVVEGDVTAKGVSVAGHVHGGVKSGSEETSAPS</sequence>
<dbReference type="InterPro" id="IPR006531">
    <property type="entry name" value="Gp5/Vgr_OB"/>
</dbReference>
<dbReference type="Pfam" id="PF04717">
    <property type="entry name" value="Phage_base_V"/>
    <property type="match status" value="1"/>
</dbReference>
<reference evidence="2 3" key="1">
    <citation type="submission" date="2019-03" db="EMBL/GenBank/DDBJ databases">
        <title>The complete genome sequence of Swingsia_sp. F3b2 LMG30590(T).</title>
        <authorList>
            <person name="Chua K.-O."/>
            <person name="Chan K.-G."/>
            <person name="See-Too W.-S."/>
        </authorList>
    </citation>
    <scope>NUCLEOTIDE SEQUENCE [LARGE SCALE GENOMIC DNA]</scope>
    <source>
        <strain evidence="2 3">F3b2</strain>
    </source>
</reference>
<dbReference type="NCBIfam" id="TIGR01644">
    <property type="entry name" value="phage_P2_V"/>
    <property type="match status" value="1"/>
</dbReference>
<dbReference type="EMBL" id="CP038231">
    <property type="protein sequence ID" value="QDH14033.1"/>
    <property type="molecule type" value="Genomic_DNA"/>
</dbReference>
<accession>A0A4Y6U991</accession>
<dbReference type="Gene3D" id="6.20.150.10">
    <property type="match status" value="1"/>
</dbReference>
<gene>
    <name evidence="2" type="ORF">E3E12_07405</name>
</gene>
<evidence type="ECO:0000313" key="3">
    <source>
        <dbReference type="Proteomes" id="UP000318709"/>
    </source>
</evidence>
<keyword evidence="3" id="KW-1185">Reference proteome</keyword>
<evidence type="ECO:0000259" key="1">
    <source>
        <dbReference type="Pfam" id="PF04717"/>
    </source>
</evidence>
<proteinExistence type="predicted"/>
<dbReference type="Gene3D" id="2.40.50.230">
    <property type="entry name" value="Gp5 N-terminal domain"/>
    <property type="match status" value="1"/>
</dbReference>
<dbReference type="Proteomes" id="UP000318709">
    <property type="component" value="Chromosome"/>
</dbReference>
<dbReference type="KEGG" id="swf:E3E12_07405"/>
<evidence type="ECO:0000313" key="2">
    <source>
        <dbReference type="EMBL" id="QDH14033.1"/>
    </source>
</evidence>
<organism evidence="2 3">
    <name type="scientific">Formicincola oecophyllae</name>
    <dbReference type="NCBI Taxonomy" id="2558361"/>
    <lineage>
        <taxon>Bacteria</taxon>
        <taxon>Pseudomonadati</taxon>
        <taxon>Pseudomonadota</taxon>
        <taxon>Alphaproteobacteria</taxon>
        <taxon>Acetobacterales</taxon>
        <taxon>Acetobacteraceae</taxon>
        <taxon>Formicincola</taxon>
    </lineage>
</organism>
<dbReference type="InterPro" id="IPR037026">
    <property type="entry name" value="Vgr_OB-fold_dom_sf"/>
</dbReference>
<feature type="domain" description="Gp5/Type VI secretion system Vgr protein OB-fold" evidence="1">
    <location>
        <begin position="38"/>
        <end position="92"/>
    </location>
</feature>
<dbReference type="AlphaFoldDB" id="A0A4Y6U991"/>
<protein>
    <submittedName>
        <fullName evidence="2">Phage baseplate assembly protein V</fullName>
    </submittedName>
</protein>
<name>A0A4Y6U991_9PROT</name>